<comment type="caution">
    <text evidence="1">The sequence shown here is derived from an EMBL/GenBank/DDBJ whole genome shotgun (WGS) entry which is preliminary data.</text>
</comment>
<evidence type="ECO:0000313" key="2">
    <source>
        <dbReference type="Proteomes" id="UP001162483"/>
    </source>
</evidence>
<sequence>MVSPISVVQAGAVASTSIVSQPLRICTQAHRAPNILPDVLANPDWQSTNFAALLHPPFTAQPG</sequence>
<keyword evidence="2" id="KW-1185">Reference proteome</keyword>
<name>A0ABN9FSY4_9NEOB</name>
<feature type="non-terminal residue" evidence="1">
    <location>
        <position position="63"/>
    </location>
</feature>
<reference evidence="1" key="1">
    <citation type="submission" date="2023-05" db="EMBL/GenBank/DDBJ databases">
        <authorList>
            <person name="Stuckert A."/>
        </authorList>
    </citation>
    <scope>NUCLEOTIDE SEQUENCE</scope>
</reference>
<dbReference type="Proteomes" id="UP001162483">
    <property type="component" value="Unassembled WGS sequence"/>
</dbReference>
<evidence type="ECO:0000313" key="1">
    <source>
        <dbReference type="EMBL" id="CAI9600119.1"/>
    </source>
</evidence>
<protein>
    <submittedName>
        <fullName evidence="1">Uncharacterized protein</fullName>
    </submittedName>
</protein>
<gene>
    <name evidence="1" type="ORF">SPARVUS_LOCUS12704477</name>
</gene>
<dbReference type="EMBL" id="CATNWA010017393">
    <property type="protein sequence ID" value="CAI9600119.1"/>
    <property type="molecule type" value="Genomic_DNA"/>
</dbReference>
<proteinExistence type="predicted"/>
<accession>A0ABN9FSY4</accession>
<organism evidence="1 2">
    <name type="scientific">Staurois parvus</name>
    <dbReference type="NCBI Taxonomy" id="386267"/>
    <lineage>
        <taxon>Eukaryota</taxon>
        <taxon>Metazoa</taxon>
        <taxon>Chordata</taxon>
        <taxon>Craniata</taxon>
        <taxon>Vertebrata</taxon>
        <taxon>Euteleostomi</taxon>
        <taxon>Amphibia</taxon>
        <taxon>Batrachia</taxon>
        <taxon>Anura</taxon>
        <taxon>Neobatrachia</taxon>
        <taxon>Ranoidea</taxon>
        <taxon>Ranidae</taxon>
        <taxon>Staurois</taxon>
    </lineage>
</organism>